<evidence type="ECO:0000256" key="9">
    <source>
        <dbReference type="HAMAP-Rule" id="MF_00097"/>
    </source>
</evidence>
<feature type="binding site" evidence="9">
    <location>
        <position position="64"/>
    </location>
    <ligand>
        <name>Mg(2+)</name>
        <dbReference type="ChEBI" id="CHEBI:18420"/>
    </ligand>
</feature>
<comment type="caution">
    <text evidence="13">The sequence shown here is derived from an EMBL/GenBank/DDBJ whole genome shotgun (WGS) entry which is preliminary data.</text>
</comment>
<dbReference type="GO" id="GO:0005737">
    <property type="term" value="C:cytoplasm"/>
    <property type="evidence" value="ECO:0007669"/>
    <property type="project" value="TreeGrafter"/>
</dbReference>
<dbReference type="STRING" id="45073.Lqui_2395"/>
<keyword evidence="4 9" id="KW-0460">Magnesium</keyword>
<gene>
    <name evidence="13" type="primary">thiDE</name>
    <name evidence="9" type="synonym">thiE</name>
    <name evidence="13" type="ORF">Lqui_2395</name>
</gene>
<dbReference type="RefSeq" id="WP_058508480.1">
    <property type="nucleotide sequence ID" value="NZ_CAAAIK010000025.1"/>
</dbReference>
<protein>
    <recommendedName>
        <fullName evidence="9">Thiamine-phosphate synthase</fullName>
        <shortName evidence="9">TP synthase</shortName>
        <shortName evidence="9">TPS</shortName>
        <ecNumber evidence="9">2.5.1.3</ecNumber>
    </recommendedName>
    <alternativeName>
        <fullName evidence="9">Thiamine-phosphate pyrophosphorylase</fullName>
        <shortName evidence="9">TMP pyrophosphorylase</shortName>
        <shortName evidence="9">TMP-PPase</shortName>
    </alternativeName>
</protein>
<dbReference type="OrthoDB" id="9810880at2"/>
<keyword evidence="3 9" id="KW-0479">Metal-binding</keyword>
<comment type="catalytic activity">
    <reaction evidence="7 9 10">
        <text>2-(2-carboxy-4-methylthiazol-5-yl)ethyl phosphate + 4-amino-2-methyl-5-(diphosphooxymethyl)pyrimidine + 2 H(+) = thiamine phosphate + CO2 + diphosphate</text>
        <dbReference type="Rhea" id="RHEA:47848"/>
        <dbReference type="ChEBI" id="CHEBI:15378"/>
        <dbReference type="ChEBI" id="CHEBI:16526"/>
        <dbReference type="ChEBI" id="CHEBI:33019"/>
        <dbReference type="ChEBI" id="CHEBI:37575"/>
        <dbReference type="ChEBI" id="CHEBI:57841"/>
        <dbReference type="ChEBI" id="CHEBI:62890"/>
        <dbReference type="EC" id="2.5.1.3"/>
    </reaction>
</comment>
<dbReference type="UniPathway" id="UPA00060">
    <property type="reaction ID" value="UER00141"/>
</dbReference>
<keyword evidence="5 9" id="KW-0784">Thiamine biosynthesis</keyword>
<dbReference type="PANTHER" id="PTHR20857:SF15">
    <property type="entry name" value="THIAMINE-PHOSPHATE SYNTHASE"/>
    <property type="match status" value="1"/>
</dbReference>
<evidence type="ECO:0000256" key="3">
    <source>
        <dbReference type="ARBA" id="ARBA00022723"/>
    </source>
</evidence>
<comment type="cofactor">
    <cofactor evidence="9">
        <name>Mg(2+)</name>
        <dbReference type="ChEBI" id="CHEBI:18420"/>
    </cofactor>
    <text evidence="9">Binds 1 Mg(2+) ion per subunit.</text>
</comment>
<comment type="catalytic activity">
    <reaction evidence="6 9 10">
        <text>4-methyl-5-(2-phosphooxyethyl)-thiazole + 4-amino-2-methyl-5-(diphosphooxymethyl)pyrimidine + H(+) = thiamine phosphate + diphosphate</text>
        <dbReference type="Rhea" id="RHEA:22328"/>
        <dbReference type="ChEBI" id="CHEBI:15378"/>
        <dbReference type="ChEBI" id="CHEBI:33019"/>
        <dbReference type="ChEBI" id="CHEBI:37575"/>
        <dbReference type="ChEBI" id="CHEBI:57841"/>
        <dbReference type="ChEBI" id="CHEBI:58296"/>
        <dbReference type="EC" id="2.5.1.3"/>
    </reaction>
</comment>
<dbReference type="HAMAP" id="MF_00097">
    <property type="entry name" value="TMP_synthase"/>
    <property type="match status" value="1"/>
</dbReference>
<dbReference type="InterPro" id="IPR034291">
    <property type="entry name" value="TMP_synthase"/>
</dbReference>
<keyword evidence="13" id="KW-0418">Kinase</keyword>
<dbReference type="InterPro" id="IPR036206">
    <property type="entry name" value="ThiamineP_synth_sf"/>
</dbReference>
<comment type="similarity">
    <text evidence="9 10">Belongs to the thiamine-phosphate synthase family.</text>
</comment>
<dbReference type="Proteomes" id="UP000054618">
    <property type="component" value="Unassembled WGS sequence"/>
</dbReference>
<evidence type="ECO:0000256" key="1">
    <source>
        <dbReference type="ARBA" id="ARBA00005165"/>
    </source>
</evidence>
<feature type="binding site" evidence="9">
    <location>
        <begin position="129"/>
        <end position="131"/>
    </location>
    <ligand>
        <name>2-[(2R,5Z)-2-carboxy-4-methylthiazol-5(2H)-ylidene]ethyl phosphate</name>
        <dbReference type="ChEBI" id="CHEBI:62899"/>
    </ligand>
</feature>
<dbReference type="EMBL" id="LNYS01000020">
    <property type="protein sequence ID" value="KTD47469.1"/>
    <property type="molecule type" value="Genomic_DNA"/>
</dbReference>
<evidence type="ECO:0000256" key="5">
    <source>
        <dbReference type="ARBA" id="ARBA00022977"/>
    </source>
</evidence>
<dbReference type="SUPFAM" id="SSF51391">
    <property type="entry name" value="Thiamin phosphate synthase"/>
    <property type="match status" value="1"/>
</dbReference>
<feature type="binding site" evidence="9">
    <location>
        <position position="83"/>
    </location>
    <ligand>
        <name>Mg(2+)</name>
        <dbReference type="ChEBI" id="CHEBI:18420"/>
    </ligand>
</feature>
<dbReference type="EC" id="2.5.1.3" evidence="9"/>
<dbReference type="GO" id="GO:0016301">
    <property type="term" value="F:kinase activity"/>
    <property type="evidence" value="ECO:0007669"/>
    <property type="project" value="UniProtKB-KW"/>
</dbReference>
<dbReference type="CDD" id="cd00564">
    <property type="entry name" value="TMP_TenI"/>
    <property type="match status" value="1"/>
</dbReference>
<dbReference type="PATRIC" id="fig|45073.5.peg.2531"/>
<evidence type="ECO:0000256" key="10">
    <source>
        <dbReference type="RuleBase" id="RU003826"/>
    </source>
</evidence>
<evidence type="ECO:0000256" key="6">
    <source>
        <dbReference type="ARBA" id="ARBA00047334"/>
    </source>
</evidence>
<keyword evidence="14" id="KW-1185">Reference proteome</keyword>
<dbReference type="NCBIfam" id="TIGR00693">
    <property type="entry name" value="thiE"/>
    <property type="match status" value="1"/>
</dbReference>
<name>A0A0W0XRT2_9GAMM</name>
<dbReference type="Pfam" id="PF02581">
    <property type="entry name" value="TMP-TENI"/>
    <property type="match status" value="1"/>
</dbReference>
<evidence type="ECO:0000256" key="7">
    <source>
        <dbReference type="ARBA" id="ARBA00047851"/>
    </source>
</evidence>
<evidence type="ECO:0000256" key="2">
    <source>
        <dbReference type="ARBA" id="ARBA00022679"/>
    </source>
</evidence>
<evidence type="ECO:0000256" key="4">
    <source>
        <dbReference type="ARBA" id="ARBA00022842"/>
    </source>
</evidence>
<dbReference type="GO" id="GO:0009228">
    <property type="term" value="P:thiamine biosynthetic process"/>
    <property type="evidence" value="ECO:0007669"/>
    <property type="project" value="UniProtKB-KW"/>
</dbReference>
<feature type="domain" description="Thiamine phosphate synthase/TenI" evidence="12">
    <location>
        <begin position="17"/>
        <end position="183"/>
    </location>
</feature>
<dbReference type="InterPro" id="IPR022998">
    <property type="entry name" value="ThiamineP_synth_TenI"/>
</dbReference>
<evidence type="ECO:0000313" key="13">
    <source>
        <dbReference type="EMBL" id="KTD47469.1"/>
    </source>
</evidence>
<sequence length="206" mass="22402">MISALKYCYITDYSKPSLLFSAIKGGVSSVQYREKNLSFKLHYQKAKELKYQLDRFRIPLIINDNVLLAQEIDAAGVHLGQLDQDPEEARRLLGPDKLIGLSIESTQQLEAANSLDCLDYVAASAVFKSSSKQDVKTLWGLEGLEKLVQLSKYPIIAIGGINLGNVSSVMSQGAFGVAVIAAISEADNPEGAAKSLHRLILGVDYA</sequence>
<comment type="pathway">
    <text evidence="1 9 11">Cofactor biosynthesis; thiamine diphosphate biosynthesis; thiamine phosphate from 4-amino-2-methyl-5-diphosphomethylpyrimidine and 4-methyl-5-(2-phosphoethyl)-thiazole: step 1/1.</text>
</comment>
<keyword evidence="2 9" id="KW-0808">Transferase</keyword>
<feature type="binding site" evidence="9">
    <location>
        <position position="63"/>
    </location>
    <ligand>
        <name>4-amino-2-methyl-5-(diphosphooxymethyl)pyrimidine</name>
        <dbReference type="ChEBI" id="CHEBI:57841"/>
    </ligand>
</feature>
<comment type="function">
    <text evidence="9">Condenses 4-methyl-5-(beta-hydroxyethyl)thiazole monophosphate (THZ-P) and 2-methyl-4-amino-5-hydroxymethyl pyrimidine pyrophosphate (HMP-PP) to form thiamine monophosphate (TMP).</text>
</comment>
<dbReference type="InterPro" id="IPR013785">
    <property type="entry name" value="Aldolase_TIM"/>
</dbReference>
<proteinExistence type="inferred from homology"/>
<feature type="binding site" evidence="9">
    <location>
        <begin position="31"/>
        <end position="35"/>
    </location>
    <ligand>
        <name>4-amino-2-methyl-5-(diphosphooxymethyl)pyrimidine</name>
        <dbReference type="ChEBI" id="CHEBI:57841"/>
    </ligand>
</feature>
<dbReference type="PANTHER" id="PTHR20857">
    <property type="entry name" value="THIAMINE-PHOSPHATE PYROPHOSPHORYLASE"/>
    <property type="match status" value="1"/>
</dbReference>
<dbReference type="Gene3D" id="3.20.20.70">
    <property type="entry name" value="Aldolase class I"/>
    <property type="match status" value="1"/>
</dbReference>
<evidence type="ECO:0000256" key="8">
    <source>
        <dbReference type="ARBA" id="ARBA00047883"/>
    </source>
</evidence>
<evidence type="ECO:0000259" key="12">
    <source>
        <dbReference type="Pfam" id="PF02581"/>
    </source>
</evidence>
<feature type="binding site" evidence="9">
    <location>
        <position position="160"/>
    </location>
    <ligand>
        <name>2-[(2R,5Z)-2-carboxy-4-methylthiazol-5(2H)-ylidene]ethyl phosphate</name>
        <dbReference type="ChEBI" id="CHEBI:62899"/>
    </ligand>
</feature>
<evidence type="ECO:0000313" key="14">
    <source>
        <dbReference type="Proteomes" id="UP000054618"/>
    </source>
</evidence>
<dbReference type="GO" id="GO:0000287">
    <property type="term" value="F:magnesium ion binding"/>
    <property type="evidence" value="ECO:0007669"/>
    <property type="project" value="UniProtKB-UniRule"/>
</dbReference>
<evidence type="ECO:0000256" key="11">
    <source>
        <dbReference type="RuleBase" id="RU004253"/>
    </source>
</evidence>
<reference evidence="13 14" key="1">
    <citation type="submission" date="2015-11" db="EMBL/GenBank/DDBJ databases">
        <title>Genomic analysis of 38 Legionella species identifies large and diverse effector repertoires.</title>
        <authorList>
            <person name="Burstein D."/>
            <person name="Amaro F."/>
            <person name="Zusman T."/>
            <person name="Lifshitz Z."/>
            <person name="Cohen O."/>
            <person name="Gilbert J.A."/>
            <person name="Pupko T."/>
            <person name="Shuman H.A."/>
            <person name="Segal G."/>
        </authorList>
    </citation>
    <scope>NUCLEOTIDE SEQUENCE [LARGE SCALE GENOMIC DNA]</scope>
    <source>
        <strain evidence="13 14">CDC#1442-AUS-E</strain>
    </source>
</reference>
<comment type="catalytic activity">
    <reaction evidence="8 9 10">
        <text>2-[(2R,5Z)-2-carboxy-4-methylthiazol-5(2H)-ylidene]ethyl phosphate + 4-amino-2-methyl-5-(diphosphooxymethyl)pyrimidine + 2 H(+) = thiamine phosphate + CO2 + diphosphate</text>
        <dbReference type="Rhea" id="RHEA:47844"/>
        <dbReference type="ChEBI" id="CHEBI:15378"/>
        <dbReference type="ChEBI" id="CHEBI:16526"/>
        <dbReference type="ChEBI" id="CHEBI:33019"/>
        <dbReference type="ChEBI" id="CHEBI:37575"/>
        <dbReference type="ChEBI" id="CHEBI:57841"/>
        <dbReference type="ChEBI" id="CHEBI:62899"/>
        <dbReference type="EC" id="2.5.1.3"/>
    </reaction>
</comment>
<feature type="binding site" evidence="9">
    <location>
        <position position="102"/>
    </location>
    <ligand>
        <name>4-amino-2-methyl-5-(diphosphooxymethyl)pyrimidine</name>
        <dbReference type="ChEBI" id="CHEBI:57841"/>
    </ligand>
</feature>
<accession>A0A0W0XRT2</accession>
<dbReference type="GO" id="GO:0004789">
    <property type="term" value="F:thiamine-phosphate diphosphorylase activity"/>
    <property type="evidence" value="ECO:0007669"/>
    <property type="project" value="UniProtKB-UniRule"/>
</dbReference>
<dbReference type="GO" id="GO:0009229">
    <property type="term" value="P:thiamine diphosphate biosynthetic process"/>
    <property type="evidence" value="ECO:0007669"/>
    <property type="project" value="UniProtKB-UniRule"/>
</dbReference>
<organism evidence="13 14">
    <name type="scientific">Legionella quinlivanii</name>
    <dbReference type="NCBI Taxonomy" id="45073"/>
    <lineage>
        <taxon>Bacteria</taxon>
        <taxon>Pseudomonadati</taxon>
        <taxon>Pseudomonadota</taxon>
        <taxon>Gammaproteobacteria</taxon>
        <taxon>Legionellales</taxon>
        <taxon>Legionellaceae</taxon>
        <taxon>Legionella</taxon>
    </lineage>
</organism>
<comment type="caution">
    <text evidence="9">Lacks conserved residue(s) required for the propagation of feature annotation.</text>
</comment>
<feature type="binding site" evidence="9">
    <location>
        <position position="132"/>
    </location>
    <ligand>
        <name>4-amino-2-methyl-5-(diphosphooxymethyl)pyrimidine</name>
        <dbReference type="ChEBI" id="CHEBI:57841"/>
    </ligand>
</feature>
<dbReference type="AlphaFoldDB" id="A0A0W0XRT2"/>